<name>A0A5C6CM00_9BACT</name>
<dbReference type="PANTHER" id="PTHR33546:SF1">
    <property type="entry name" value="LARGE, MULTIFUNCTIONAL SECRETED PROTEIN"/>
    <property type="match status" value="1"/>
</dbReference>
<evidence type="ECO:0000256" key="4">
    <source>
        <dbReference type="PROSITE-ProRule" id="PRU00433"/>
    </source>
</evidence>
<feature type="region of interest" description="Disordered" evidence="5">
    <location>
        <begin position="223"/>
        <end position="257"/>
    </location>
</feature>
<evidence type="ECO:0000256" key="5">
    <source>
        <dbReference type="SAM" id="MobiDB-lite"/>
    </source>
</evidence>
<keyword evidence="1 4" id="KW-0349">Heme</keyword>
<dbReference type="PROSITE" id="PS51007">
    <property type="entry name" value="CYTC"/>
    <property type="match status" value="1"/>
</dbReference>
<organism evidence="7 8">
    <name type="scientific">Novipirellula galeiformis</name>
    <dbReference type="NCBI Taxonomy" id="2528004"/>
    <lineage>
        <taxon>Bacteria</taxon>
        <taxon>Pseudomonadati</taxon>
        <taxon>Planctomycetota</taxon>
        <taxon>Planctomycetia</taxon>
        <taxon>Pirellulales</taxon>
        <taxon>Pirellulaceae</taxon>
        <taxon>Novipirellula</taxon>
    </lineage>
</organism>
<dbReference type="GO" id="GO:0009055">
    <property type="term" value="F:electron transfer activity"/>
    <property type="evidence" value="ECO:0007669"/>
    <property type="project" value="InterPro"/>
</dbReference>
<dbReference type="InterPro" id="IPR011042">
    <property type="entry name" value="6-blade_b-propeller_TolB-like"/>
</dbReference>
<dbReference type="Pfam" id="PF13385">
    <property type="entry name" value="Laminin_G_3"/>
    <property type="match status" value="1"/>
</dbReference>
<dbReference type="Gene3D" id="2.120.10.30">
    <property type="entry name" value="TolB, C-terminal domain"/>
    <property type="match status" value="1"/>
</dbReference>
<dbReference type="InterPro" id="IPR009056">
    <property type="entry name" value="Cyt_c-like_dom"/>
</dbReference>
<keyword evidence="2 4" id="KW-0479">Metal-binding</keyword>
<evidence type="ECO:0000256" key="3">
    <source>
        <dbReference type="ARBA" id="ARBA00023004"/>
    </source>
</evidence>
<evidence type="ECO:0000313" key="7">
    <source>
        <dbReference type="EMBL" id="TWU25438.1"/>
    </source>
</evidence>
<comment type="caution">
    <text evidence="7">The sequence shown here is derived from an EMBL/GenBank/DDBJ whole genome shotgun (WGS) entry which is preliminary data.</text>
</comment>
<protein>
    <recommendedName>
        <fullName evidence="6">Cytochrome c domain-containing protein</fullName>
    </recommendedName>
</protein>
<dbReference type="Gene3D" id="1.10.760.10">
    <property type="entry name" value="Cytochrome c-like domain"/>
    <property type="match status" value="1"/>
</dbReference>
<dbReference type="InterPro" id="IPR036909">
    <property type="entry name" value="Cyt_c-like_dom_sf"/>
</dbReference>
<dbReference type="EMBL" id="SJPT01000002">
    <property type="protein sequence ID" value="TWU25438.1"/>
    <property type="molecule type" value="Genomic_DNA"/>
</dbReference>
<dbReference type="PANTHER" id="PTHR33546">
    <property type="entry name" value="LARGE, MULTIFUNCTIONAL SECRETED PROTEIN-RELATED"/>
    <property type="match status" value="1"/>
</dbReference>
<dbReference type="InterPro" id="IPR036237">
    <property type="entry name" value="Xyl_isomerase-like_sf"/>
</dbReference>
<gene>
    <name evidence="7" type="ORF">Pla52o_17390</name>
</gene>
<evidence type="ECO:0000259" key="6">
    <source>
        <dbReference type="PROSITE" id="PS51007"/>
    </source>
</evidence>
<dbReference type="NCBIfam" id="TIGR02603">
    <property type="entry name" value="CxxCH_TIGR02603"/>
    <property type="match status" value="1"/>
</dbReference>
<dbReference type="SUPFAM" id="SSF49899">
    <property type="entry name" value="Concanavalin A-like lectins/glucanases"/>
    <property type="match status" value="1"/>
</dbReference>
<dbReference type="Gene3D" id="3.20.20.150">
    <property type="entry name" value="Divalent-metal-dependent TIM barrel enzymes"/>
    <property type="match status" value="1"/>
</dbReference>
<feature type="compositionally biased region" description="Polar residues" evidence="5">
    <location>
        <begin position="1087"/>
        <end position="1096"/>
    </location>
</feature>
<dbReference type="SUPFAM" id="SSF63829">
    <property type="entry name" value="Calcium-dependent phosphotriesterase"/>
    <property type="match status" value="1"/>
</dbReference>
<evidence type="ECO:0000256" key="1">
    <source>
        <dbReference type="ARBA" id="ARBA00022617"/>
    </source>
</evidence>
<dbReference type="SUPFAM" id="SSF51658">
    <property type="entry name" value="Xylose isomerase-like"/>
    <property type="match status" value="1"/>
</dbReference>
<dbReference type="AlphaFoldDB" id="A0A5C6CM00"/>
<dbReference type="GO" id="GO:0020037">
    <property type="term" value="F:heme binding"/>
    <property type="evidence" value="ECO:0007669"/>
    <property type="project" value="InterPro"/>
</dbReference>
<dbReference type="Proteomes" id="UP000316304">
    <property type="component" value="Unassembled WGS sequence"/>
</dbReference>
<dbReference type="InterPro" id="IPR013427">
    <property type="entry name" value="Haem-bd_dom_put"/>
</dbReference>
<accession>A0A5C6CM00</accession>
<keyword evidence="8" id="KW-1185">Reference proteome</keyword>
<feature type="region of interest" description="Disordered" evidence="5">
    <location>
        <begin position="1048"/>
        <end position="1106"/>
    </location>
</feature>
<reference evidence="7 8" key="1">
    <citation type="submission" date="2019-02" db="EMBL/GenBank/DDBJ databases">
        <title>Deep-cultivation of Planctomycetes and their phenomic and genomic characterization uncovers novel biology.</title>
        <authorList>
            <person name="Wiegand S."/>
            <person name="Jogler M."/>
            <person name="Boedeker C."/>
            <person name="Pinto D."/>
            <person name="Vollmers J."/>
            <person name="Rivas-Marin E."/>
            <person name="Kohn T."/>
            <person name="Peeters S.H."/>
            <person name="Heuer A."/>
            <person name="Rast P."/>
            <person name="Oberbeckmann S."/>
            <person name="Bunk B."/>
            <person name="Jeske O."/>
            <person name="Meyerdierks A."/>
            <person name="Storesund J.E."/>
            <person name="Kallscheuer N."/>
            <person name="Luecker S."/>
            <person name="Lage O.M."/>
            <person name="Pohl T."/>
            <person name="Merkel B.J."/>
            <person name="Hornburger P."/>
            <person name="Mueller R.-W."/>
            <person name="Bruemmer F."/>
            <person name="Labrenz M."/>
            <person name="Spormann A.M."/>
            <person name="Op Den Camp H."/>
            <person name="Overmann J."/>
            <person name="Amann R."/>
            <person name="Jetten M.S.M."/>
            <person name="Mascher T."/>
            <person name="Medema M.H."/>
            <person name="Devos D.P."/>
            <person name="Kaster A.-K."/>
            <person name="Ovreas L."/>
            <person name="Rohde M."/>
            <person name="Galperin M.Y."/>
            <person name="Jogler C."/>
        </authorList>
    </citation>
    <scope>NUCLEOTIDE SEQUENCE [LARGE SCALE GENOMIC DNA]</scope>
    <source>
        <strain evidence="7 8">Pla52o</strain>
    </source>
</reference>
<evidence type="ECO:0000256" key="2">
    <source>
        <dbReference type="ARBA" id="ARBA00022723"/>
    </source>
</evidence>
<dbReference type="Pfam" id="PF20601">
    <property type="entry name" value="DUF6797"/>
    <property type="match status" value="1"/>
</dbReference>
<dbReference type="SUPFAM" id="SSF46626">
    <property type="entry name" value="Cytochrome c"/>
    <property type="match status" value="1"/>
</dbReference>
<feature type="domain" description="Cytochrome c" evidence="6">
    <location>
        <begin position="466"/>
        <end position="603"/>
    </location>
</feature>
<keyword evidence="3 4" id="KW-0408">Iron</keyword>
<sequence>MLKELGITRSAYDWRAQHVPTFEQEIREYQKHGIDFFAFWSVHEDAFKLFEKYDLHPQIWQTSGDSVGETQAAKVEAAAQHMLPLAHRTAAMGCSLGLYNHGGWGGEPQNLVAVCKRLHELGQAHVGIVYNFHHAHAHLTNWEASFALMKPFLLCVNLNGMNPMEQPKILGIGKGEHELEMIRVVVESGYDGPIGILDHREAIDARESLKENRDGLEWIRKELNTPGSAGPLPPTPQNFVKPSPPDEARSGRIYPGSDVYRTPPITVELRVTIQQRERYNILVASDPKSSSDHWELFTMNGNGRLTAYLPGKRPDHVHSQAMICDAKPHTVSMIYEPSRVRLYVDGEQVADQAIVDTGSGSPVPGGLGIGRLVEGRLACDGKIHWLRISKGVRTIPKKPLVDVSRDATTQSLWKFDNPSETDSPREDDLSAIPADENELKATAGVAGLPYDPAWAPRLVREAQTSGDALRGASVFADAKLACLSCHKIGSQGGTVGPDLSTIAKDRKLNKIVESIFWPKREVAAEFMTWKILTTDGDIVTGYKTGSGDDPRVIRDTGSGKLTTVAEDDIEMEIAVGSVMPDGLTAAMSHQQQVDLIRFLSELGRSERGRDGEPLAEALQRAIAHRQMHGPVEFPITSAPLQPANWPHATHRVNRDRVYDFYTKQAEHFRKQPHLPMLIAPYPGLDGGAQGHWGNQSEPDWADDRWNATQLGSLQAGVFRADAITVPRGVCVRLGDDGEMSACFNPDTLSFDAVWTGGFVKFDAVRYGFVGGLRADGKLISVLPGKKMDGQFQYHGFYRSGKRVVFSYTIGEVKYLDSAWVEHGEFVRNVAPANEHPLRQIMAGGPRQWPEVTETKITPGTQRPYAIDTIELPYDNPWDALVFCGGHDFLDDGSALVCTMQGDVWRVSGLNSGVDQPGVASWTRFASGLHHALGLVVTEGQVYVQCRDQLTRLSDLNNDGEADFYECFSNAFITSPAGHDFICGLQRDEQGNFFTASGNQGLLRISPDGKAAEVIATGFRNPDGLGILANGTVTVPVSEGEWTPSSAIHAVQNASSRRSDDPTHHGYRGPKHGDPPELPLAYLPRGLDNSSGGQVEVTSDAFGPLAG</sequence>
<dbReference type="GO" id="GO:0046872">
    <property type="term" value="F:metal ion binding"/>
    <property type="evidence" value="ECO:0007669"/>
    <property type="project" value="UniProtKB-KW"/>
</dbReference>
<proteinExistence type="predicted"/>
<evidence type="ECO:0000313" key="8">
    <source>
        <dbReference type="Proteomes" id="UP000316304"/>
    </source>
</evidence>
<dbReference type="InterPro" id="IPR046476">
    <property type="entry name" value="DUF6797"/>
</dbReference>
<dbReference type="Gene3D" id="2.60.120.200">
    <property type="match status" value="1"/>
</dbReference>
<dbReference type="InterPro" id="IPR013320">
    <property type="entry name" value="ConA-like_dom_sf"/>
</dbReference>